<accession>A0AA48QYH7</accession>
<reference evidence="9" key="1">
    <citation type="journal article" date="2023" name="BMC Genomics">
        <title>Chromosome-level genome assemblies of Cutaneotrichosporon spp. (Trichosporonales, Basidiomycota) reveal imbalanced evolution between nucleotide sequences and chromosome synteny.</title>
        <authorList>
            <person name="Kobayashi Y."/>
            <person name="Kayamori A."/>
            <person name="Aoki K."/>
            <person name="Shiwa Y."/>
            <person name="Matsutani M."/>
            <person name="Fujita N."/>
            <person name="Sugita T."/>
            <person name="Iwasaki W."/>
            <person name="Tanaka N."/>
            <person name="Takashima M."/>
        </authorList>
    </citation>
    <scope>NUCLEOTIDE SEQUENCE</scope>
    <source>
        <strain evidence="9">HIS019</strain>
    </source>
</reference>
<dbReference type="PANTHER" id="PTHR42718">
    <property type="entry name" value="MAJOR FACILITATOR SUPERFAMILY MULTIDRUG TRANSPORTER MFSC"/>
    <property type="match status" value="1"/>
</dbReference>
<evidence type="ECO:0000256" key="1">
    <source>
        <dbReference type="ARBA" id="ARBA00004141"/>
    </source>
</evidence>
<evidence type="ECO:0000256" key="5">
    <source>
        <dbReference type="ARBA" id="ARBA00023136"/>
    </source>
</evidence>
<dbReference type="RefSeq" id="XP_060459676.1">
    <property type="nucleotide sequence ID" value="XM_060603376.1"/>
</dbReference>
<feature type="transmembrane region" description="Helical" evidence="7">
    <location>
        <begin position="414"/>
        <end position="432"/>
    </location>
</feature>
<dbReference type="GO" id="GO:0022857">
    <property type="term" value="F:transmembrane transporter activity"/>
    <property type="evidence" value="ECO:0007669"/>
    <property type="project" value="InterPro"/>
</dbReference>
<dbReference type="AlphaFoldDB" id="A0AA48QYH7"/>
<keyword evidence="10" id="KW-1185">Reference proteome</keyword>
<feature type="compositionally biased region" description="Basic and acidic residues" evidence="6">
    <location>
        <begin position="576"/>
        <end position="596"/>
    </location>
</feature>
<protein>
    <recommendedName>
        <fullName evidence="8">Major facilitator superfamily (MFS) profile domain-containing protein</fullName>
    </recommendedName>
</protein>
<dbReference type="InterPro" id="IPR020846">
    <property type="entry name" value="MFS_dom"/>
</dbReference>
<dbReference type="Gene3D" id="1.20.1250.20">
    <property type="entry name" value="MFS general substrate transporter like domains"/>
    <property type="match status" value="2"/>
</dbReference>
<feature type="transmembrane region" description="Helical" evidence="7">
    <location>
        <begin position="477"/>
        <end position="502"/>
    </location>
</feature>
<keyword evidence="3 7" id="KW-0812">Transmembrane</keyword>
<dbReference type="GO" id="GO:0016020">
    <property type="term" value="C:membrane"/>
    <property type="evidence" value="ECO:0007669"/>
    <property type="project" value="UniProtKB-SubCell"/>
</dbReference>
<evidence type="ECO:0000256" key="2">
    <source>
        <dbReference type="ARBA" id="ARBA00022448"/>
    </source>
</evidence>
<feature type="compositionally biased region" description="Polar residues" evidence="6">
    <location>
        <begin position="21"/>
        <end position="33"/>
    </location>
</feature>
<feature type="transmembrane region" description="Helical" evidence="7">
    <location>
        <begin position="148"/>
        <end position="168"/>
    </location>
</feature>
<feature type="transmembrane region" description="Helical" evidence="7">
    <location>
        <begin position="522"/>
        <end position="544"/>
    </location>
</feature>
<evidence type="ECO:0000313" key="10">
    <source>
        <dbReference type="Proteomes" id="UP001233271"/>
    </source>
</evidence>
<dbReference type="KEGG" id="ccac:CcaHIS019_0608700"/>
<name>A0AA48QYH7_9TREE</name>
<feature type="transmembrane region" description="Helical" evidence="7">
    <location>
        <begin position="351"/>
        <end position="374"/>
    </location>
</feature>
<feature type="transmembrane region" description="Helical" evidence="7">
    <location>
        <begin position="119"/>
        <end position="136"/>
    </location>
</feature>
<evidence type="ECO:0000256" key="4">
    <source>
        <dbReference type="ARBA" id="ARBA00022989"/>
    </source>
</evidence>
<evidence type="ECO:0000256" key="6">
    <source>
        <dbReference type="SAM" id="MobiDB-lite"/>
    </source>
</evidence>
<proteinExistence type="predicted"/>
<feature type="transmembrane region" description="Helical" evidence="7">
    <location>
        <begin position="305"/>
        <end position="323"/>
    </location>
</feature>
<feature type="transmembrane region" description="Helical" evidence="7">
    <location>
        <begin position="239"/>
        <end position="260"/>
    </location>
</feature>
<dbReference type="EMBL" id="AP028217">
    <property type="protein sequence ID" value="BEI94411.1"/>
    <property type="molecule type" value="Genomic_DNA"/>
</dbReference>
<dbReference type="GeneID" id="85498281"/>
<keyword evidence="2" id="KW-0813">Transport</keyword>
<feature type="region of interest" description="Disordered" evidence="6">
    <location>
        <begin position="1"/>
        <end position="43"/>
    </location>
</feature>
<evidence type="ECO:0000313" key="9">
    <source>
        <dbReference type="EMBL" id="BEI94411.1"/>
    </source>
</evidence>
<dbReference type="InterPro" id="IPR011701">
    <property type="entry name" value="MFS"/>
</dbReference>
<dbReference type="InterPro" id="IPR005829">
    <property type="entry name" value="Sugar_transporter_CS"/>
</dbReference>
<keyword evidence="4 7" id="KW-1133">Transmembrane helix</keyword>
<dbReference type="Pfam" id="PF07690">
    <property type="entry name" value="MFS_1"/>
    <property type="match status" value="2"/>
</dbReference>
<evidence type="ECO:0000256" key="3">
    <source>
        <dbReference type="ARBA" id="ARBA00022692"/>
    </source>
</evidence>
<feature type="domain" description="Major facilitator superfamily (MFS) profile" evidence="8">
    <location>
        <begin position="80"/>
        <end position="548"/>
    </location>
</feature>
<sequence>MTAPAPTLAVQATLRRDSSEEASPSLGTPNMTNDSKEKVALSEVPEPPVALLRAAPGQGQPMQPGGPGAPLPVELPLSRRVLLVAITMFVIVLGAGGQQGLNIALPSMQKDLNIAQNDLQWISSAYGLASGCLVPLSGRIADVYGRKLCFIIGVGWYSVFNLIGSFLNHRIAVIVTRALTGMGASLSAPSAFGLIAANIHGKNRATAFAIFSAGAPLGAGAGMILGGVFTAYTEPGWRAVMWFFAGLGFLATVLAFVFVPKDRLNPGADKRIDIPGAILVTAGLVLFQFSISYGSSAAKGWRTPYIPALFSVSVILLATFFFWEYHVQHHTNRPPLISLALFTRAKGRLAAMYLVGFIAMAGFVSIIFNATLFYQQVQGVSPMTAALRFLPCTVSGLIATLSLSKLIHIVPGRIIICTGFLCTGIAAVFLAVSKRDQLYWTFPFNAMWLVILGVDFLMATGAAFVSRFALPQEQSVAGALFQTLVQLGGALGLALTSVMATTERQKALAKGMDYIDALHKGLSASFWLSAALNFTVCIIALIILRGLGIVGGHGKGGKPGAAPKPPSEPTSAATSDDDKDKETEIDEERKERKEEV</sequence>
<evidence type="ECO:0000256" key="7">
    <source>
        <dbReference type="SAM" id="Phobius"/>
    </source>
</evidence>
<dbReference type="InterPro" id="IPR036259">
    <property type="entry name" value="MFS_trans_sf"/>
</dbReference>
<feature type="region of interest" description="Disordered" evidence="6">
    <location>
        <begin position="554"/>
        <end position="596"/>
    </location>
</feature>
<feature type="transmembrane region" description="Helical" evidence="7">
    <location>
        <begin position="208"/>
        <end position="233"/>
    </location>
</feature>
<feature type="transmembrane region" description="Helical" evidence="7">
    <location>
        <begin position="444"/>
        <end position="465"/>
    </location>
</feature>
<comment type="subcellular location">
    <subcellularLocation>
        <location evidence="1">Membrane</location>
        <topology evidence="1">Multi-pass membrane protein</topology>
    </subcellularLocation>
</comment>
<dbReference type="SUPFAM" id="SSF103473">
    <property type="entry name" value="MFS general substrate transporter"/>
    <property type="match status" value="2"/>
</dbReference>
<dbReference type="PROSITE" id="PS50850">
    <property type="entry name" value="MFS"/>
    <property type="match status" value="1"/>
</dbReference>
<feature type="transmembrane region" description="Helical" evidence="7">
    <location>
        <begin position="272"/>
        <end position="293"/>
    </location>
</feature>
<dbReference type="Proteomes" id="UP001233271">
    <property type="component" value="Chromosome 6"/>
</dbReference>
<gene>
    <name evidence="9" type="ORF">CcaverHIS019_0608700</name>
</gene>
<feature type="transmembrane region" description="Helical" evidence="7">
    <location>
        <begin position="386"/>
        <end position="407"/>
    </location>
</feature>
<keyword evidence="5 7" id="KW-0472">Membrane</keyword>
<organism evidence="9 10">
    <name type="scientific">Cutaneotrichosporon cavernicola</name>
    <dbReference type="NCBI Taxonomy" id="279322"/>
    <lineage>
        <taxon>Eukaryota</taxon>
        <taxon>Fungi</taxon>
        <taxon>Dikarya</taxon>
        <taxon>Basidiomycota</taxon>
        <taxon>Agaricomycotina</taxon>
        <taxon>Tremellomycetes</taxon>
        <taxon>Trichosporonales</taxon>
        <taxon>Trichosporonaceae</taxon>
        <taxon>Cutaneotrichosporon</taxon>
    </lineage>
</organism>
<feature type="transmembrane region" description="Helical" evidence="7">
    <location>
        <begin position="174"/>
        <end position="196"/>
    </location>
</feature>
<feature type="transmembrane region" description="Helical" evidence="7">
    <location>
        <begin position="81"/>
        <end position="99"/>
    </location>
</feature>
<dbReference type="PANTHER" id="PTHR42718:SF9">
    <property type="entry name" value="MAJOR FACILITATOR SUPERFAMILY MULTIDRUG TRANSPORTER MFSC"/>
    <property type="match status" value="1"/>
</dbReference>
<evidence type="ECO:0000259" key="8">
    <source>
        <dbReference type="PROSITE" id="PS50850"/>
    </source>
</evidence>
<dbReference type="PROSITE" id="PS00216">
    <property type="entry name" value="SUGAR_TRANSPORT_1"/>
    <property type="match status" value="1"/>
</dbReference>